<reference evidence="4 5" key="1">
    <citation type="submission" date="2016-07" db="EMBL/GenBank/DDBJ databases">
        <title>Characterization of isolates of Eisenbergiella tayi derived from blood cultures, using whole genome sequencing.</title>
        <authorList>
            <person name="Burdz T."/>
            <person name="Wiebe D."/>
            <person name="Huynh C."/>
            <person name="Bernard K."/>
        </authorList>
    </citation>
    <scope>NUCLEOTIDE SEQUENCE [LARGE SCALE GENOMIC DNA]</scope>
    <source>
        <strain evidence="4 5">NML 110608</strain>
    </source>
</reference>
<sequence length="667" mass="75103">MIFYVNAAAAREGNGSKEMPFKHINEAAKVAGPGDEVLVAPGIYREYVDPVNGGTEDARITYRSEQPLGAVITGAEPVDTWEPYQGNVWVCRIDNGVFGNYNPYTTFVGGDWYFAPVVRHTGAVYLNDRQLYETETLEECIKGEVYLPSWDHDFSVYKWYTEQDGDTTVIYANFQGHNPNEEKVDINVRRNCFMPSKTGVDYITFSGFDVNKAATTWAPPAAYQDGMVGPHWSKGWIIEDCEISNSKCCGISLGKYYDPENDHYFTNKHVKSPTQMERDAVCRGQYHGWLKEKVGSHIVRRCHIHHCEQAGIVGRMGCVFSIIEDNHIHNINNMQQLGGAEISGIKFHAAIDVTFRRNHIHHSTMGIWCDWQAQGTRITQNLLHDNHAPEGSTKAEGAMMCQDIFVEVGHGPTLIDNNVMLSKAGLRIATEGVACVHNLILGAFTAVGGGTDNTVNGLNQPRYTPYHIRHRTEVAGFMSILHGDDRFYNNIFVQNWPVKEAEAKEDMGFKMEDNQEVGTRVFDEYPTYEEWISWFEMDKPANMGELAQYHFSHLPVWVNGNAYFNGAKPCKNEKSNLVDETNKVTVELVEKDGHYYLKTNVYDLLGDFKDGIITSDILGYAFEPEQRFENPDGTAITFDEDYLGEHRGLSAVPGPFVSAEAAGKQLW</sequence>
<dbReference type="InterPro" id="IPR039448">
    <property type="entry name" value="Beta_helix"/>
</dbReference>
<dbReference type="AlphaFoldDB" id="A0A1E3AEA0"/>
<dbReference type="PANTHER" id="PTHR22990">
    <property type="entry name" value="F-BOX ONLY PROTEIN"/>
    <property type="match status" value="1"/>
</dbReference>
<gene>
    <name evidence="4" type="ORF">BEI61_02889</name>
</gene>
<evidence type="ECO:0000259" key="2">
    <source>
        <dbReference type="Pfam" id="PF13229"/>
    </source>
</evidence>
<organism evidence="4 5">
    <name type="scientific">Eisenbergiella tayi</name>
    <dbReference type="NCBI Taxonomy" id="1432052"/>
    <lineage>
        <taxon>Bacteria</taxon>
        <taxon>Bacillati</taxon>
        <taxon>Bacillota</taxon>
        <taxon>Clostridia</taxon>
        <taxon>Lachnospirales</taxon>
        <taxon>Lachnospiraceae</taxon>
        <taxon>Eisenbergiella</taxon>
    </lineage>
</organism>
<dbReference type="Pfam" id="PF13229">
    <property type="entry name" value="Beta_helix"/>
    <property type="match status" value="1"/>
</dbReference>
<feature type="domain" description="Right handed beta helix" evidence="2">
    <location>
        <begin position="237"/>
        <end position="382"/>
    </location>
</feature>
<dbReference type="RefSeq" id="WP_069152756.1">
    <property type="nucleotide sequence ID" value="NZ_CAJLDD010000006.1"/>
</dbReference>
<dbReference type="InterPro" id="IPR051550">
    <property type="entry name" value="SCF-Subunits/Alg-Epimerases"/>
</dbReference>
<proteinExistence type="predicted"/>
<accession>A0A1E3AEA0</accession>
<dbReference type="Proteomes" id="UP000094067">
    <property type="component" value="Unassembled WGS sequence"/>
</dbReference>
<dbReference type="SMART" id="SM00710">
    <property type="entry name" value="PbH1"/>
    <property type="match status" value="4"/>
</dbReference>
<evidence type="ECO:0000313" key="4">
    <source>
        <dbReference type="EMBL" id="ODM06999.1"/>
    </source>
</evidence>
<dbReference type="PANTHER" id="PTHR22990:SF15">
    <property type="entry name" value="F-BOX ONLY PROTEIN 10"/>
    <property type="match status" value="1"/>
</dbReference>
<keyword evidence="1" id="KW-0677">Repeat</keyword>
<evidence type="ECO:0000259" key="3">
    <source>
        <dbReference type="Pfam" id="PF21258"/>
    </source>
</evidence>
<evidence type="ECO:0000313" key="5">
    <source>
        <dbReference type="Proteomes" id="UP000094067"/>
    </source>
</evidence>
<dbReference type="InterPro" id="IPR049169">
    <property type="entry name" value="Glyco_hydro_120_ins"/>
</dbReference>
<dbReference type="Gene3D" id="2.60.40.1180">
    <property type="entry name" value="Golgi alpha-mannosidase II"/>
    <property type="match status" value="1"/>
</dbReference>
<dbReference type="SUPFAM" id="SSF51126">
    <property type="entry name" value="Pectin lyase-like"/>
    <property type="match status" value="1"/>
</dbReference>
<evidence type="ECO:0000256" key="1">
    <source>
        <dbReference type="ARBA" id="ARBA00022737"/>
    </source>
</evidence>
<dbReference type="EMBL" id="MCGH01000002">
    <property type="protein sequence ID" value="ODM06999.1"/>
    <property type="molecule type" value="Genomic_DNA"/>
</dbReference>
<dbReference type="InterPro" id="IPR012334">
    <property type="entry name" value="Pectin_lyas_fold"/>
</dbReference>
<dbReference type="Gene3D" id="2.160.20.10">
    <property type="entry name" value="Single-stranded right-handed beta-helix, Pectin lyase-like"/>
    <property type="match status" value="1"/>
</dbReference>
<name>A0A1E3AEA0_9FIRM</name>
<dbReference type="Pfam" id="PF21258">
    <property type="entry name" value="Glyco_hydro_120_ins"/>
    <property type="match status" value="1"/>
</dbReference>
<comment type="caution">
    <text evidence="4">The sequence shown here is derived from an EMBL/GenBank/DDBJ whole genome shotgun (WGS) entry which is preliminary data.</text>
</comment>
<feature type="domain" description="Glycoside hydrolase 120 insertion" evidence="3">
    <location>
        <begin position="78"/>
        <end position="186"/>
    </location>
</feature>
<protein>
    <submittedName>
        <fullName evidence="4">Uncharacterized protein</fullName>
    </submittedName>
</protein>
<dbReference type="PATRIC" id="fig|1432052.4.peg.3220"/>
<dbReference type="InterPro" id="IPR011050">
    <property type="entry name" value="Pectin_lyase_fold/virulence"/>
</dbReference>
<dbReference type="InterPro" id="IPR006626">
    <property type="entry name" value="PbH1"/>
</dbReference>
<dbReference type="InterPro" id="IPR013780">
    <property type="entry name" value="Glyco_hydro_b"/>
</dbReference>